<accession>A0A2M4D741</accession>
<dbReference type="EMBL" id="GGFL01009214">
    <property type="protein sequence ID" value="MBW73392.1"/>
    <property type="molecule type" value="Transcribed_RNA"/>
</dbReference>
<reference evidence="2" key="1">
    <citation type="submission" date="2018-01" db="EMBL/GenBank/DDBJ databases">
        <title>An insight into the sialome of Amazonian anophelines.</title>
        <authorList>
            <person name="Ribeiro J.M."/>
            <person name="Scarpassa V."/>
            <person name="Calvo E."/>
        </authorList>
    </citation>
    <scope>NUCLEOTIDE SEQUENCE</scope>
</reference>
<proteinExistence type="predicted"/>
<keyword evidence="1" id="KW-0732">Signal</keyword>
<sequence>MNRSEQYPVYSGQRLLLLLLLLLLPTWHLVLCRLRVDHHQLDERMEPQRHQRCQLAAHDVPLDPSNRQ</sequence>
<feature type="chain" id="PRO_5014759903" evidence="1">
    <location>
        <begin position="33"/>
        <end position="68"/>
    </location>
</feature>
<evidence type="ECO:0000256" key="1">
    <source>
        <dbReference type="SAM" id="SignalP"/>
    </source>
</evidence>
<name>A0A2M4D741_ANODA</name>
<evidence type="ECO:0000313" key="2">
    <source>
        <dbReference type="EMBL" id="MBW73392.1"/>
    </source>
</evidence>
<feature type="signal peptide" evidence="1">
    <location>
        <begin position="1"/>
        <end position="32"/>
    </location>
</feature>
<organism evidence="2">
    <name type="scientific">Anopheles darlingi</name>
    <name type="common">Mosquito</name>
    <dbReference type="NCBI Taxonomy" id="43151"/>
    <lineage>
        <taxon>Eukaryota</taxon>
        <taxon>Metazoa</taxon>
        <taxon>Ecdysozoa</taxon>
        <taxon>Arthropoda</taxon>
        <taxon>Hexapoda</taxon>
        <taxon>Insecta</taxon>
        <taxon>Pterygota</taxon>
        <taxon>Neoptera</taxon>
        <taxon>Endopterygota</taxon>
        <taxon>Diptera</taxon>
        <taxon>Nematocera</taxon>
        <taxon>Culicoidea</taxon>
        <taxon>Culicidae</taxon>
        <taxon>Anophelinae</taxon>
        <taxon>Anopheles</taxon>
    </lineage>
</organism>
<protein>
    <submittedName>
        <fullName evidence="2">Putative secreted protein</fullName>
    </submittedName>
</protein>
<dbReference type="AlphaFoldDB" id="A0A2M4D741"/>